<keyword evidence="7" id="KW-1185">Reference proteome</keyword>
<dbReference type="SMART" id="SM00595">
    <property type="entry name" value="MADF"/>
    <property type="match status" value="1"/>
</dbReference>
<accession>A0A811UZU8</accession>
<protein>
    <submittedName>
        <fullName evidence="6">(Mediterranean fruit fly) hypothetical protein</fullName>
    </submittedName>
</protein>
<dbReference type="GO" id="GO:0005634">
    <property type="term" value="C:nucleus"/>
    <property type="evidence" value="ECO:0007669"/>
    <property type="project" value="UniProtKB-SubCell"/>
</dbReference>
<feature type="domain" description="ARID" evidence="3">
    <location>
        <begin position="1"/>
        <end position="68"/>
    </location>
</feature>
<dbReference type="PANTHER" id="PTHR12243:SF60">
    <property type="entry name" value="SI:CH211-15D5.12-RELATED"/>
    <property type="match status" value="1"/>
</dbReference>
<dbReference type="OrthoDB" id="6147983at2759"/>
<evidence type="ECO:0000259" key="4">
    <source>
        <dbReference type="PROSITE" id="PS51029"/>
    </source>
</evidence>
<dbReference type="PANTHER" id="PTHR12243">
    <property type="entry name" value="MADF DOMAIN TRANSCRIPTION FACTOR"/>
    <property type="match status" value="1"/>
</dbReference>
<dbReference type="PROSITE" id="PS51029">
    <property type="entry name" value="MADF"/>
    <property type="match status" value="1"/>
</dbReference>
<dbReference type="Pfam" id="PF10545">
    <property type="entry name" value="MADF_DNA_bdg"/>
    <property type="match status" value="1"/>
</dbReference>
<evidence type="ECO:0000256" key="2">
    <source>
        <dbReference type="SAM" id="MobiDB-lite"/>
    </source>
</evidence>
<feature type="region of interest" description="Disordered" evidence="2">
    <location>
        <begin position="289"/>
        <end position="309"/>
    </location>
</feature>
<comment type="caution">
    <text evidence="6">The sequence shown here is derived from an EMBL/GenBank/DDBJ whole genome shotgun (WGS) entry which is preliminary data.</text>
</comment>
<organism evidence="6 7">
    <name type="scientific">Ceratitis capitata</name>
    <name type="common">Mediterranean fruit fly</name>
    <name type="synonym">Tephritis capitata</name>
    <dbReference type="NCBI Taxonomy" id="7213"/>
    <lineage>
        <taxon>Eukaryota</taxon>
        <taxon>Metazoa</taxon>
        <taxon>Ecdysozoa</taxon>
        <taxon>Arthropoda</taxon>
        <taxon>Hexapoda</taxon>
        <taxon>Insecta</taxon>
        <taxon>Pterygota</taxon>
        <taxon>Neoptera</taxon>
        <taxon>Endopterygota</taxon>
        <taxon>Diptera</taxon>
        <taxon>Brachycera</taxon>
        <taxon>Muscomorpha</taxon>
        <taxon>Tephritoidea</taxon>
        <taxon>Tephritidae</taxon>
        <taxon>Ceratitis</taxon>
        <taxon>Ceratitis</taxon>
    </lineage>
</organism>
<name>A0A811UZU8_CERCA</name>
<evidence type="ECO:0000259" key="3">
    <source>
        <dbReference type="PROSITE" id="PS51011"/>
    </source>
</evidence>
<dbReference type="GO" id="GO:0005667">
    <property type="term" value="C:transcription regulator complex"/>
    <property type="evidence" value="ECO:0007669"/>
    <property type="project" value="TreeGrafter"/>
</dbReference>
<proteinExistence type="predicted"/>
<dbReference type="PROSITE" id="PS51031">
    <property type="entry name" value="BESS"/>
    <property type="match status" value="1"/>
</dbReference>
<dbReference type="GO" id="GO:0003677">
    <property type="term" value="F:DNA binding"/>
    <property type="evidence" value="ECO:0007669"/>
    <property type="project" value="InterPro"/>
</dbReference>
<feature type="domain" description="MADF" evidence="4">
    <location>
        <begin position="1"/>
        <end position="89"/>
    </location>
</feature>
<dbReference type="PROSITE" id="PS51011">
    <property type="entry name" value="ARID"/>
    <property type="match status" value="1"/>
</dbReference>
<dbReference type="InterPro" id="IPR004210">
    <property type="entry name" value="BESS_motif"/>
</dbReference>
<sequence>MDVDAEKLLKLVKARQPIYIRKTNGNKKKLWQEIAAEMNWSVTDCKTKWMCLRNAYCRHLRGLPLDRYGKERRKWYLADAMAFLSPHVRSNYSGNNSLDSQDAEEFKSETASVLDESVHSITSSIASAEEDVHVFGSVKYELSPETKVEISDGFVQEDGTEVGYEEPEDGGKVYFPECSLGGPQEDADTEATLAHRVGGEKVYFPECSLGRPQEDTGREVTFAQPEDREKVYFPGCSLGQPREDANLLFFKSLYADYGKLSSRRQRAFKMQMLNKMQELQEEDENELLGMRRPPQTGPPGNITFKGFQN</sequence>
<dbReference type="Proteomes" id="UP000606786">
    <property type="component" value="Unassembled WGS sequence"/>
</dbReference>
<evidence type="ECO:0000259" key="5">
    <source>
        <dbReference type="PROSITE" id="PS51031"/>
    </source>
</evidence>
<reference evidence="6" key="1">
    <citation type="submission" date="2020-11" db="EMBL/GenBank/DDBJ databases">
        <authorList>
            <person name="Whitehead M."/>
        </authorList>
    </citation>
    <scope>NUCLEOTIDE SEQUENCE</scope>
    <source>
        <strain evidence="6">EGII</strain>
    </source>
</reference>
<keyword evidence="1" id="KW-0539">Nucleus</keyword>
<gene>
    <name evidence="6" type="ORF">CCAP1982_LOCUS12790</name>
</gene>
<dbReference type="InterPro" id="IPR039353">
    <property type="entry name" value="TF_Adf1"/>
</dbReference>
<dbReference type="AlphaFoldDB" id="A0A811UZU8"/>
<dbReference type="InterPro" id="IPR006578">
    <property type="entry name" value="MADF-dom"/>
</dbReference>
<dbReference type="GO" id="GO:0006357">
    <property type="term" value="P:regulation of transcription by RNA polymerase II"/>
    <property type="evidence" value="ECO:0007669"/>
    <property type="project" value="TreeGrafter"/>
</dbReference>
<evidence type="ECO:0000313" key="6">
    <source>
        <dbReference type="EMBL" id="CAD7004380.1"/>
    </source>
</evidence>
<feature type="domain" description="BESS" evidence="5">
    <location>
        <begin position="243"/>
        <end position="282"/>
    </location>
</feature>
<evidence type="ECO:0000256" key="1">
    <source>
        <dbReference type="PROSITE-ProRule" id="PRU00371"/>
    </source>
</evidence>
<dbReference type="InterPro" id="IPR001606">
    <property type="entry name" value="ARID_dom"/>
</dbReference>
<evidence type="ECO:0000313" key="7">
    <source>
        <dbReference type="Proteomes" id="UP000606786"/>
    </source>
</evidence>
<comment type="subcellular location">
    <subcellularLocation>
        <location evidence="1">Nucleus</location>
    </subcellularLocation>
</comment>
<dbReference type="EMBL" id="CAJHJT010000034">
    <property type="protein sequence ID" value="CAD7004380.1"/>
    <property type="molecule type" value="Genomic_DNA"/>
</dbReference>
<dbReference type="KEGG" id="ccat:105664966"/>